<name>A0A6H1ZAM2_9ZZZZ</name>
<gene>
    <name evidence="1" type="ORF">TM448A00108_0108</name>
    <name evidence="2" type="ORF">TM448B01989_0006</name>
</gene>
<organism evidence="1">
    <name type="scientific">viral metagenome</name>
    <dbReference type="NCBI Taxonomy" id="1070528"/>
    <lineage>
        <taxon>unclassified sequences</taxon>
        <taxon>metagenomes</taxon>
        <taxon>organismal metagenomes</taxon>
    </lineage>
</organism>
<accession>A0A6H1ZAM2</accession>
<reference evidence="1" key="1">
    <citation type="submission" date="2020-03" db="EMBL/GenBank/DDBJ databases">
        <title>The deep terrestrial virosphere.</title>
        <authorList>
            <person name="Holmfeldt K."/>
            <person name="Nilsson E."/>
            <person name="Simone D."/>
            <person name="Lopez-Fernandez M."/>
            <person name="Wu X."/>
            <person name="de Brujin I."/>
            <person name="Lundin D."/>
            <person name="Andersson A."/>
            <person name="Bertilsson S."/>
            <person name="Dopson M."/>
        </authorList>
    </citation>
    <scope>NUCLEOTIDE SEQUENCE</scope>
    <source>
        <strain evidence="1">TM448A00108</strain>
        <strain evidence="2">TM448B01989</strain>
    </source>
</reference>
<evidence type="ECO:0000313" key="1">
    <source>
        <dbReference type="EMBL" id="QJA44481.1"/>
    </source>
</evidence>
<dbReference type="AlphaFoldDB" id="A0A6H1ZAM2"/>
<evidence type="ECO:0000313" key="2">
    <source>
        <dbReference type="EMBL" id="QJI00530.1"/>
    </source>
</evidence>
<sequence length="87" mass="9599">MIKAECQWPADDIVVSLNGHPLLMGEEPTDKNRAVHGYVREGWIGLSVHEANMLVLQLHSAIKEATNLDEGYVKAMQNGEKLIGCTI</sequence>
<dbReference type="EMBL" id="MT144859">
    <property type="protein sequence ID" value="QJI00530.1"/>
    <property type="molecule type" value="Genomic_DNA"/>
</dbReference>
<protein>
    <submittedName>
        <fullName evidence="1">Uncharacterized protein</fullName>
    </submittedName>
</protein>
<proteinExistence type="predicted"/>
<dbReference type="EMBL" id="MT143976">
    <property type="protein sequence ID" value="QJA44481.1"/>
    <property type="molecule type" value="Genomic_DNA"/>
</dbReference>